<dbReference type="PANTHER" id="PTHR43026">
    <property type="entry name" value="2-HYDROXYACID DEHYDROGENASE HOMOLOG 1-RELATED"/>
    <property type="match status" value="1"/>
</dbReference>
<dbReference type="SUPFAM" id="SSF52283">
    <property type="entry name" value="Formate/glycerate dehydrogenase catalytic domain-like"/>
    <property type="match status" value="1"/>
</dbReference>
<evidence type="ECO:0000313" key="7">
    <source>
        <dbReference type="EMBL" id="SLM85693.1"/>
    </source>
</evidence>
<evidence type="ECO:0000256" key="2">
    <source>
        <dbReference type="ARBA" id="ARBA00023002"/>
    </source>
</evidence>
<dbReference type="InterPro" id="IPR006140">
    <property type="entry name" value="D-isomer_DH_NAD-bd"/>
</dbReference>
<gene>
    <name evidence="7" type="ORF">FM121_06310</name>
</gene>
<keyword evidence="3" id="KW-0520">NAD</keyword>
<feature type="domain" description="D-isomer specific 2-hydroxyacid dehydrogenase NAD-binding" evidence="6">
    <location>
        <begin position="114"/>
        <end position="299"/>
    </location>
</feature>
<name>A0A1X6WMY5_9ENTE</name>
<dbReference type="GO" id="GO:0051287">
    <property type="term" value="F:NAD binding"/>
    <property type="evidence" value="ECO:0007669"/>
    <property type="project" value="InterPro"/>
</dbReference>
<protein>
    <submittedName>
        <fullName evidence="7">D-lactate dehydrogenase</fullName>
        <ecNumber evidence="7">1.1.1.28</ecNumber>
    </submittedName>
</protein>
<organism evidence="7 8">
    <name type="scientific">Vagococcus fluvialis bH819</name>
    <dbReference type="NCBI Taxonomy" id="1255619"/>
    <lineage>
        <taxon>Bacteria</taxon>
        <taxon>Bacillati</taxon>
        <taxon>Bacillota</taxon>
        <taxon>Bacilli</taxon>
        <taxon>Lactobacillales</taxon>
        <taxon>Enterococcaceae</taxon>
        <taxon>Vagococcus</taxon>
    </lineage>
</organism>
<dbReference type="EMBL" id="FWFD01000009">
    <property type="protein sequence ID" value="SLM85693.1"/>
    <property type="molecule type" value="Genomic_DNA"/>
</dbReference>
<dbReference type="GO" id="GO:0008720">
    <property type="term" value="F:D-lactate dehydrogenase (NAD+) activity"/>
    <property type="evidence" value="ECO:0007669"/>
    <property type="project" value="UniProtKB-EC"/>
</dbReference>
<evidence type="ECO:0000259" key="5">
    <source>
        <dbReference type="Pfam" id="PF00389"/>
    </source>
</evidence>
<dbReference type="Pfam" id="PF00389">
    <property type="entry name" value="2-Hacid_dh"/>
    <property type="match status" value="1"/>
</dbReference>
<dbReference type="NCBIfam" id="NF006374">
    <property type="entry name" value="PRK08605.1"/>
    <property type="match status" value="1"/>
</dbReference>
<dbReference type="PROSITE" id="PS00065">
    <property type="entry name" value="D_2_HYDROXYACID_DH_1"/>
    <property type="match status" value="1"/>
</dbReference>
<dbReference type="Proteomes" id="UP000195918">
    <property type="component" value="Unassembled WGS sequence"/>
</dbReference>
<accession>A0A1X6WMY5</accession>
<evidence type="ECO:0000256" key="3">
    <source>
        <dbReference type="ARBA" id="ARBA00023027"/>
    </source>
</evidence>
<dbReference type="PROSITE" id="PS00670">
    <property type="entry name" value="D_2_HYDROXYACID_DH_2"/>
    <property type="match status" value="1"/>
</dbReference>
<dbReference type="InterPro" id="IPR036291">
    <property type="entry name" value="NAD(P)-bd_dom_sf"/>
</dbReference>
<dbReference type="InterPro" id="IPR029752">
    <property type="entry name" value="D-isomer_DH_CS1"/>
</dbReference>
<keyword evidence="2 4" id="KW-0560">Oxidoreductase</keyword>
<reference evidence="8" key="1">
    <citation type="submission" date="2017-02" db="EMBL/GenBank/DDBJ databases">
        <authorList>
            <person name="Dridi B."/>
        </authorList>
    </citation>
    <scope>NUCLEOTIDE SEQUENCE [LARGE SCALE GENOMIC DNA]</scope>
    <source>
        <strain evidence="8">bH819</strain>
    </source>
</reference>
<feature type="domain" description="D-isomer specific 2-hydroxyacid dehydrogenase catalytic" evidence="5">
    <location>
        <begin position="17"/>
        <end position="331"/>
    </location>
</feature>
<comment type="similarity">
    <text evidence="1 4">Belongs to the D-isomer specific 2-hydroxyacid dehydrogenase family.</text>
</comment>
<dbReference type="AlphaFoldDB" id="A0A1X6WMY5"/>
<proteinExistence type="inferred from homology"/>
<dbReference type="Pfam" id="PF02826">
    <property type="entry name" value="2-Hacid_dh_C"/>
    <property type="match status" value="1"/>
</dbReference>
<dbReference type="InterPro" id="IPR006139">
    <property type="entry name" value="D-isomer_2_OHA_DH_cat_dom"/>
</dbReference>
<dbReference type="Gene3D" id="3.40.50.720">
    <property type="entry name" value="NAD(P)-binding Rossmann-like Domain"/>
    <property type="match status" value="2"/>
</dbReference>
<evidence type="ECO:0000313" key="8">
    <source>
        <dbReference type="Proteomes" id="UP000195918"/>
    </source>
</evidence>
<keyword evidence="8" id="KW-1185">Reference proteome</keyword>
<dbReference type="InterPro" id="IPR029753">
    <property type="entry name" value="D-isomer_DH_CS"/>
</dbReference>
<evidence type="ECO:0000256" key="1">
    <source>
        <dbReference type="ARBA" id="ARBA00005854"/>
    </source>
</evidence>
<dbReference type="SUPFAM" id="SSF51735">
    <property type="entry name" value="NAD(P)-binding Rossmann-fold domains"/>
    <property type="match status" value="1"/>
</dbReference>
<evidence type="ECO:0000256" key="4">
    <source>
        <dbReference type="RuleBase" id="RU003719"/>
    </source>
</evidence>
<dbReference type="PANTHER" id="PTHR43026:SF1">
    <property type="entry name" value="2-HYDROXYACID DEHYDROGENASE HOMOLOG 1-RELATED"/>
    <property type="match status" value="1"/>
</dbReference>
<evidence type="ECO:0000259" key="6">
    <source>
        <dbReference type="Pfam" id="PF02826"/>
    </source>
</evidence>
<sequence>MSKILMMGAREDEKEFALRWAEENQASVTVTNEILSDETYHLLEGFDGISLQQTMGIPIEMYQKLRQDGFKQIAQRSAGFDMYHLEEAKKQKISITNVPAYSPNSVAEFTVNSALNCLRHTELIQKRVTSNDFTWDKKILSREVRSLTIGILGTGRIGQITGEIFKGFGAEIIGYDLYKNPNAEKILRYEDNFDHFLEQSDIISIHMPLTEDNHHLFNEETFSKMKKNSILINAARGAIVDTKALIQALDQEKISCCALDTYENEMPYVTKNWQSKPLEDPILEELIKRDDVIYTPHIAFYTETSVENLVYGGLDACLSILNTGTADTIVNP</sequence>
<dbReference type="EC" id="1.1.1.28" evidence="7"/>
<dbReference type="CDD" id="cd12186">
    <property type="entry name" value="LDH"/>
    <property type="match status" value="1"/>
</dbReference>
<dbReference type="RefSeq" id="WP_256958421.1">
    <property type="nucleotide sequence ID" value="NZ_FWFD01000009.1"/>
</dbReference>
<dbReference type="InterPro" id="IPR058205">
    <property type="entry name" value="D-LDH-like"/>
</dbReference>
<dbReference type="PROSITE" id="PS00671">
    <property type="entry name" value="D_2_HYDROXYACID_DH_3"/>
    <property type="match status" value="1"/>
</dbReference>